<dbReference type="AlphaFoldDB" id="A0AAP3FE94"/>
<sequence>MKSGEEWVKSEQKLFTTPNALFIGIYKGKVKSEEFLALRRNKKYKE</sequence>
<gene>
    <name evidence="1" type="ORF">ONS98_04740</name>
</gene>
<reference evidence="1" key="1">
    <citation type="submission" date="2022-11" db="EMBL/GenBank/DDBJ databases">
        <title>Genomic repertoires linked with pathogenic potency of arthritogenic Prevotella copri isolated from the gut of rheumatoid arthritis patients.</title>
        <authorList>
            <person name="Nii T."/>
            <person name="Maeda Y."/>
            <person name="Motooka D."/>
            <person name="Naito M."/>
            <person name="Matsumoto Y."/>
            <person name="Ogawa T."/>
            <person name="Oguro-Igashira E."/>
            <person name="Kishikawa T."/>
            <person name="Yamashita M."/>
            <person name="Koizumi S."/>
            <person name="Kurakawa T."/>
            <person name="Okumura R."/>
            <person name="Kayama H."/>
            <person name="Murakami M."/>
            <person name="Sakaguchi T."/>
            <person name="Das B."/>
            <person name="Nakamura S."/>
            <person name="Okada Y."/>
            <person name="Kumanogoh A."/>
            <person name="Takeda K."/>
        </authorList>
    </citation>
    <scope>NUCLEOTIDE SEQUENCE</scope>
    <source>
        <strain evidence="1">RA-N001-16</strain>
    </source>
</reference>
<proteinExistence type="predicted"/>
<evidence type="ECO:0000313" key="2">
    <source>
        <dbReference type="Proteomes" id="UP001209476"/>
    </source>
</evidence>
<accession>A0AAP3FE94</accession>
<protein>
    <submittedName>
        <fullName evidence="1">Uncharacterized protein</fullName>
    </submittedName>
</protein>
<comment type="caution">
    <text evidence="1">The sequence shown here is derived from an EMBL/GenBank/DDBJ whole genome shotgun (WGS) entry which is preliminary data.</text>
</comment>
<dbReference type="Proteomes" id="UP001209476">
    <property type="component" value="Unassembled WGS sequence"/>
</dbReference>
<organism evidence="1 2">
    <name type="scientific">Segatella copri</name>
    <dbReference type="NCBI Taxonomy" id="165179"/>
    <lineage>
        <taxon>Bacteria</taxon>
        <taxon>Pseudomonadati</taxon>
        <taxon>Bacteroidota</taxon>
        <taxon>Bacteroidia</taxon>
        <taxon>Bacteroidales</taxon>
        <taxon>Prevotellaceae</taxon>
        <taxon>Segatella</taxon>
    </lineage>
</organism>
<dbReference type="RefSeq" id="WP_153072920.1">
    <property type="nucleotide sequence ID" value="NZ_JAPDUK010000001.1"/>
</dbReference>
<evidence type="ECO:0000313" key="1">
    <source>
        <dbReference type="EMBL" id="MCW4164543.1"/>
    </source>
</evidence>
<dbReference type="EMBL" id="JAPDUM010000001">
    <property type="protein sequence ID" value="MCW4164543.1"/>
    <property type="molecule type" value="Genomic_DNA"/>
</dbReference>
<name>A0AAP3FE94_9BACT</name>